<dbReference type="EMBL" id="CAJVQA010000109">
    <property type="protein sequence ID" value="CAG8456233.1"/>
    <property type="molecule type" value="Genomic_DNA"/>
</dbReference>
<gene>
    <name evidence="2" type="ORF">CPELLU_LOCUS402</name>
</gene>
<dbReference type="AlphaFoldDB" id="A0A9N8YUA0"/>
<name>A0A9N8YUA0_9GLOM</name>
<evidence type="ECO:0000256" key="1">
    <source>
        <dbReference type="SAM" id="Phobius"/>
    </source>
</evidence>
<feature type="transmembrane region" description="Helical" evidence="1">
    <location>
        <begin position="96"/>
        <end position="122"/>
    </location>
</feature>
<dbReference type="Proteomes" id="UP000789759">
    <property type="component" value="Unassembled WGS sequence"/>
</dbReference>
<organism evidence="2 3">
    <name type="scientific">Cetraspora pellucida</name>
    <dbReference type="NCBI Taxonomy" id="1433469"/>
    <lineage>
        <taxon>Eukaryota</taxon>
        <taxon>Fungi</taxon>
        <taxon>Fungi incertae sedis</taxon>
        <taxon>Mucoromycota</taxon>
        <taxon>Glomeromycotina</taxon>
        <taxon>Glomeromycetes</taxon>
        <taxon>Diversisporales</taxon>
        <taxon>Gigasporaceae</taxon>
        <taxon>Cetraspora</taxon>
    </lineage>
</organism>
<keyword evidence="1" id="KW-0472">Membrane</keyword>
<evidence type="ECO:0000313" key="2">
    <source>
        <dbReference type="EMBL" id="CAG8456233.1"/>
    </source>
</evidence>
<evidence type="ECO:0000313" key="3">
    <source>
        <dbReference type="Proteomes" id="UP000789759"/>
    </source>
</evidence>
<keyword evidence="1" id="KW-1133">Transmembrane helix</keyword>
<reference evidence="2" key="1">
    <citation type="submission" date="2021-06" db="EMBL/GenBank/DDBJ databases">
        <authorList>
            <person name="Kallberg Y."/>
            <person name="Tangrot J."/>
            <person name="Rosling A."/>
        </authorList>
    </citation>
    <scope>NUCLEOTIDE SEQUENCE</scope>
    <source>
        <strain evidence="2">FL966</strain>
    </source>
</reference>
<sequence length="133" mass="15443">MHVSIIFKGINIIVFRHYLKGIDRKDSQERRQIQAYESFLDWDFYSNLKIFIKRNNEMILYSSIAMKLNLTMRRIQLLNIMGNGIDKTKDIVNSMILLFCCIFESQYAVSIAFAAFFCATAFGRISGIGSFTE</sequence>
<keyword evidence="3" id="KW-1185">Reference proteome</keyword>
<comment type="caution">
    <text evidence="2">The sequence shown here is derived from an EMBL/GenBank/DDBJ whole genome shotgun (WGS) entry which is preliminary data.</text>
</comment>
<accession>A0A9N8YUA0</accession>
<protein>
    <submittedName>
        <fullName evidence="2">3479_t:CDS:1</fullName>
    </submittedName>
</protein>
<proteinExistence type="predicted"/>
<keyword evidence="1" id="KW-0812">Transmembrane</keyword>